<dbReference type="CDD" id="cd06259">
    <property type="entry name" value="YdcF-like"/>
    <property type="match status" value="1"/>
</dbReference>
<dbReference type="Gene3D" id="3.40.50.620">
    <property type="entry name" value="HUPs"/>
    <property type="match status" value="1"/>
</dbReference>
<dbReference type="GO" id="GO:0000270">
    <property type="term" value="P:peptidoglycan metabolic process"/>
    <property type="evidence" value="ECO:0007669"/>
    <property type="project" value="TreeGrafter"/>
</dbReference>
<evidence type="ECO:0000259" key="1">
    <source>
        <dbReference type="Pfam" id="PF02698"/>
    </source>
</evidence>
<keyword evidence="3" id="KW-1185">Reference proteome</keyword>
<protein>
    <recommendedName>
        <fullName evidence="1">DUF218 domain-containing protein</fullName>
    </recommendedName>
</protein>
<sequence>MLVLGSRTRGDRPGAILASRLERALPLIDAAGVAVVSGAGEAGVMAEWLIDHGVDAAAIREEPEATSTNENLEKAHALLPDTRCWTVVTSDFHVWRTRLWAWHLGIPVRVVSARTPTPRRGKMYLRECFALPHSTLRVLWRRWRARD</sequence>
<accession>M1P4W0</accession>
<dbReference type="AlphaFoldDB" id="M1P4W0"/>
<feature type="domain" description="DUF218" evidence="1">
    <location>
        <begin position="2"/>
        <end position="127"/>
    </location>
</feature>
<dbReference type="Proteomes" id="UP000011723">
    <property type="component" value="Chromosome"/>
</dbReference>
<dbReference type="InterPro" id="IPR051599">
    <property type="entry name" value="Cell_Envelope_Assoc"/>
</dbReference>
<dbReference type="HOGENOM" id="CLU_051474_3_2_11"/>
<dbReference type="GO" id="GO:0005886">
    <property type="term" value="C:plasma membrane"/>
    <property type="evidence" value="ECO:0007669"/>
    <property type="project" value="TreeGrafter"/>
</dbReference>
<reference evidence="2 3" key="1">
    <citation type="journal article" date="2012" name="Stand. Genomic Sci.">
        <title>Genome sequence of the halotolerant bacterium Corynebacterium halotolerans type strain YIM 70093(T) (= DSM 44683(T)).</title>
        <authorList>
            <person name="Ruckert C."/>
            <person name="Albersmeier A."/>
            <person name="Al-Dilaimi A."/>
            <person name="Niehaus K."/>
            <person name="Szczepanowski R."/>
            <person name="Kalinowski J."/>
        </authorList>
    </citation>
    <scope>NUCLEOTIDE SEQUENCE [LARGE SCALE GENOMIC DNA]</scope>
    <source>
        <strain evidence="2">YIM 70093</strain>
    </source>
</reference>
<evidence type="ECO:0000313" key="3">
    <source>
        <dbReference type="Proteomes" id="UP000011723"/>
    </source>
</evidence>
<dbReference type="GO" id="GO:0043164">
    <property type="term" value="P:Gram-negative-bacterium-type cell wall biogenesis"/>
    <property type="evidence" value="ECO:0007669"/>
    <property type="project" value="TreeGrafter"/>
</dbReference>
<dbReference type="KEGG" id="chn:A605_03450"/>
<proteinExistence type="predicted"/>
<name>M1P4W0_9CORY</name>
<organism evidence="2 3">
    <name type="scientific">Corynebacterium halotolerans YIM 70093 = DSM 44683</name>
    <dbReference type="NCBI Taxonomy" id="1121362"/>
    <lineage>
        <taxon>Bacteria</taxon>
        <taxon>Bacillati</taxon>
        <taxon>Actinomycetota</taxon>
        <taxon>Actinomycetes</taxon>
        <taxon>Mycobacteriales</taxon>
        <taxon>Corynebacteriaceae</taxon>
        <taxon>Corynebacterium</taxon>
    </lineage>
</organism>
<dbReference type="InterPro" id="IPR003848">
    <property type="entry name" value="DUF218"/>
</dbReference>
<dbReference type="PANTHER" id="PTHR30336:SF4">
    <property type="entry name" value="ENVELOPE BIOGENESIS FACTOR ELYC"/>
    <property type="match status" value="1"/>
</dbReference>
<dbReference type="PANTHER" id="PTHR30336">
    <property type="entry name" value="INNER MEMBRANE PROTEIN, PROBABLE PERMEASE"/>
    <property type="match status" value="1"/>
</dbReference>
<dbReference type="InterPro" id="IPR014729">
    <property type="entry name" value="Rossmann-like_a/b/a_fold"/>
</dbReference>
<evidence type="ECO:0000313" key="2">
    <source>
        <dbReference type="EMBL" id="AGF71701.1"/>
    </source>
</evidence>
<dbReference type="EMBL" id="CP003697">
    <property type="protein sequence ID" value="AGF71701.1"/>
    <property type="molecule type" value="Genomic_DNA"/>
</dbReference>
<dbReference type="eggNOG" id="COG1434">
    <property type="taxonomic scope" value="Bacteria"/>
</dbReference>
<gene>
    <name evidence="2" type="ORF">A605_03450</name>
</gene>
<dbReference type="STRING" id="1121362.A605_03450"/>
<dbReference type="PATRIC" id="fig|1121362.3.peg.695"/>
<dbReference type="Pfam" id="PF02698">
    <property type="entry name" value="DUF218"/>
    <property type="match status" value="1"/>
</dbReference>